<reference evidence="1" key="1">
    <citation type="submission" date="2018-05" db="EMBL/GenBank/DDBJ databases">
        <authorList>
            <person name="Lanie J.A."/>
            <person name="Ng W.-L."/>
            <person name="Kazmierczak K.M."/>
            <person name="Andrzejewski T.M."/>
            <person name="Davidsen T.M."/>
            <person name="Wayne K.J."/>
            <person name="Tettelin H."/>
            <person name="Glass J.I."/>
            <person name="Rusch D."/>
            <person name="Podicherti R."/>
            <person name="Tsui H.-C.T."/>
            <person name="Winkler M.E."/>
        </authorList>
    </citation>
    <scope>NUCLEOTIDE SEQUENCE</scope>
</reference>
<organism evidence="1">
    <name type="scientific">marine metagenome</name>
    <dbReference type="NCBI Taxonomy" id="408172"/>
    <lineage>
        <taxon>unclassified sequences</taxon>
        <taxon>metagenomes</taxon>
        <taxon>ecological metagenomes</taxon>
    </lineage>
</organism>
<sequence length="57" mass="6328">GDLAQAKSLLGKYEINFIYVGELELNRYTAEQLGKFQSLGTIVFGDLGSVSIFEIDR</sequence>
<protein>
    <submittedName>
        <fullName evidence="1">Uncharacterized protein</fullName>
    </submittedName>
</protein>
<dbReference type="EMBL" id="UINC01189002">
    <property type="protein sequence ID" value="SVE02492.1"/>
    <property type="molecule type" value="Genomic_DNA"/>
</dbReference>
<evidence type="ECO:0000313" key="1">
    <source>
        <dbReference type="EMBL" id="SVE02492.1"/>
    </source>
</evidence>
<gene>
    <name evidence="1" type="ORF">METZ01_LOCUS455346</name>
</gene>
<feature type="non-terminal residue" evidence="1">
    <location>
        <position position="1"/>
    </location>
</feature>
<accession>A0A383A409</accession>
<name>A0A383A409_9ZZZZ</name>
<dbReference type="AlphaFoldDB" id="A0A383A409"/>
<proteinExistence type="predicted"/>